<feature type="compositionally biased region" description="Acidic residues" evidence="1">
    <location>
        <begin position="268"/>
        <end position="279"/>
    </location>
</feature>
<comment type="caution">
    <text evidence="2">The sequence shown here is derived from an EMBL/GenBank/DDBJ whole genome shotgun (WGS) entry which is preliminary data.</text>
</comment>
<feature type="compositionally biased region" description="Polar residues" evidence="1">
    <location>
        <begin position="162"/>
        <end position="177"/>
    </location>
</feature>
<dbReference type="GO" id="GO:0005634">
    <property type="term" value="C:nucleus"/>
    <property type="evidence" value="ECO:0007669"/>
    <property type="project" value="TreeGrafter"/>
</dbReference>
<dbReference type="Proteomes" id="UP000076837">
    <property type="component" value="Unassembled WGS sequence"/>
</dbReference>
<dbReference type="STRING" id="5454.A0A163KBF1"/>
<dbReference type="PANTHER" id="PTHR13621:SF2">
    <property type="entry name" value="PROLINE-RICH PROTEIN PRCC"/>
    <property type="match status" value="1"/>
</dbReference>
<evidence type="ECO:0000313" key="2">
    <source>
        <dbReference type="EMBL" id="KZM26895.1"/>
    </source>
</evidence>
<feature type="region of interest" description="Disordered" evidence="1">
    <location>
        <begin position="357"/>
        <end position="414"/>
    </location>
</feature>
<dbReference type="OrthoDB" id="2555634at2759"/>
<organism evidence="2 3">
    <name type="scientific">Didymella rabiei</name>
    <name type="common">Chickpea ascochyta blight fungus</name>
    <name type="synonym">Mycosphaerella rabiei</name>
    <dbReference type="NCBI Taxonomy" id="5454"/>
    <lineage>
        <taxon>Eukaryota</taxon>
        <taxon>Fungi</taxon>
        <taxon>Dikarya</taxon>
        <taxon>Ascomycota</taxon>
        <taxon>Pezizomycotina</taxon>
        <taxon>Dothideomycetes</taxon>
        <taxon>Pleosporomycetidae</taxon>
        <taxon>Pleosporales</taxon>
        <taxon>Pleosporineae</taxon>
        <taxon>Didymellaceae</taxon>
        <taxon>Ascochyta</taxon>
    </lineage>
</organism>
<dbReference type="Pfam" id="PF10253">
    <property type="entry name" value="PRCC"/>
    <property type="match status" value="1"/>
</dbReference>
<sequence>MNLIAYSDSDSDSDGDAPPAPAPAPKPAPRSFHKVVDRAHPGRIKLSLPGAASTPTDRDDIESEAPPAKKPRTGAGPGLAGFNSMLPAPKKGHAKPAAAGATPATRALGKGLGAGVNLRTGAEPAFKREPKLDLEEHDGNGNVIEKAPMKRDDFRAMLNLPTPRSEQKTSPKPSSPASVPDTAQGAPAPKPAAPRFVPMSVGKGKKKKPVAPRSAAAPAGESKSAASPLVEARPPPKPKPSLFGVSQEAEAPSEQKTNGAYQPIMYGFDDDEDEDDDALATDGAFGAQPAHHTAQHAFAPPSAAAPSELTNIASELNLSEAERRQLFGKKGRNGPDFSSARIVEFNTDTEYAHNEQLRQQGEQAQHNPLKSISGTGKNSLRSLVSVASTQKEALEEHFATSHRNKREAGNRYGW</sequence>
<feature type="compositionally biased region" description="Basic and acidic residues" evidence="1">
    <location>
        <begin position="125"/>
        <end position="139"/>
    </location>
</feature>
<feature type="region of interest" description="Disordered" evidence="1">
    <location>
        <begin position="1"/>
        <end position="295"/>
    </location>
</feature>
<gene>
    <name evidence="2" type="ORF">ST47_g1995</name>
</gene>
<dbReference type="AlphaFoldDB" id="A0A163KBF1"/>
<accession>A0A163KBF1</accession>
<feature type="compositionally biased region" description="Low complexity" evidence="1">
    <location>
        <begin position="214"/>
        <end position="227"/>
    </location>
</feature>
<dbReference type="InterPro" id="IPR018800">
    <property type="entry name" value="PRCC"/>
</dbReference>
<proteinExistence type="predicted"/>
<protein>
    <submittedName>
        <fullName evidence="2">Uncharacterized protein</fullName>
    </submittedName>
</protein>
<dbReference type="PANTHER" id="PTHR13621">
    <property type="entry name" value="PROLINE-RICH PROTEIN PRCC"/>
    <property type="match status" value="1"/>
</dbReference>
<keyword evidence="3" id="KW-1185">Reference proteome</keyword>
<feature type="compositionally biased region" description="Pro residues" evidence="1">
    <location>
        <begin position="18"/>
        <end position="28"/>
    </location>
</feature>
<evidence type="ECO:0000313" key="3">
    <source>
        <dbReference type="Proteomes" id="UP000076837"/>
    </source>
</evidence>
<reference evidence="2 3" key="1">
    <citation type="journal article" date="2016" name="Sci. Rep.">
        <title>Draft genome sequencing and secretome analysis of fungal phytopathogen Ascochyta rabiei provides insight into the necrotrophic effector repertoire.</title>
        <authorList>
            <person name="Verma S."/>
            <person name="Gazara R.K."/>
            <person name="Nizam S."/>
            <person name="Parween S."/>
            <person name="Chattopadhyay D."/>
            <person name="Verma P.K."/>
        </authorList>
    </citation>
    <scope>NUCLEOTIDE SEQUENCE [LARGE SCALE GENOMIC DNA]</scope>
    <source>
        <strain evidence="2 3">ArDII</strain>
    </source>
</reference>
<name>A0A163KBF1_DIDRA</name>
<evidence type="ECO:0000256" key="1">
    <source>
        <dbReference type="SAM" id="MobiDB-lite"/>
    </source>
</evidence>
<dbReference type="EMBL" id="JYNV01000090">
    <property type="protein sequence ID" value="KZM26895.1"/>
    <property type="molecule type" value="Genomic_DNA"/>
</dbReference>
<feature type="compositionally biased region" description="Polar residues" evidence="1">
    <location>
        <begin position="357"/>
        <end position="391"/>
    </location>
</feature>
<feature type="compositionally biased region" description="Low complexity" evidence="1">
    <location>
        <begin position="95"/>
        <end position="107"/>
    </location>
</feature>